<dbReference type="Pfam" id="PF23710">
    <property type="entry name" value="DUF7155"/>
    <property type="match status" value="1"/>
</dbReference>
<keyword evidence="1" id="KW-0732">Signal</keyword>
<evidence type="ECO:0000313" key="2">
    <source>
        <dbReference type="EMBL" id="CRZ13628.1"/>
    </source>
</evidence>
<evidence type="ECO:0000313" key="3">
    <source>
        <dbReference type="Proteomes" id="UP000199147"/>
    </source>
</evidence>
<reference evidence="3" key="1">
    <citation type="submission" date="2015-07" db="EMBL/GenBank/DDBJ databases">
        <authorList>
            <person name="Urmite Genomes"/>
        </authorList>
    </citation>
    <scope>NUCLEOTIDE SEQUENCE [LARGE SCALE GENOMIC DNA]</scope>
    <source>
        <strain evidence="3">type strain: ATCC 49404</strain>
    </source>
</reference>
<protein>
    <submittedName>
        <fullName evidence="2">Uncharacterized protein</fullName>
    </submittedName>
</protein>
<sequence precursor="true">MTNLVTLFSMKTRRYVAVGAFALATGAAVAAPAFLATSGPGPEVSAQPACLAWFGNKEDGKCLSYSNGMPANVGTPWVGVGQNGVVTGPLLPGTSINQGIG</sequence>
<feature type="chain" id="PRO_5005223229" evidence="1">
    <location>
        <begin position="31"/>
        <end position="101"/>
    </location>
</feature>
<dbReference type="EMBL" id="CWKH01000001">
    <property type="protein sequence ID" value="CRZ13628.1"/>
    <property type="molecule type" value="Genomic_DNA"/>
</dbReference>
<organism evidence="2 3">
    <name type="scientific">Mycolicibacterium neworleansense</name>
    <dbReference type="NCBI Taxonomy" id="146018"/>
    <lineage>
        <taxon>Bacteria</taxon>
        <taxon>Bacillati</taxon>
        <taxon>Actinomycetota</taxon>
        <taxon>Actinomycetes</taxon>
        <taxon>Mycobacteriales</taxon>
        <taxon>Mycobacteriaceae</taxon>
        <taxon>Mycolicibacterium</taxon>
    </lineage>
</organism>
<gene>
    <name evidence="2" type="ORF">BN2156_00465</name>
</gene>
<evidence type="ECO:0000256" key="1">
    <source>
        <dbReference type="SAM" id="SignalP"/>
    </source>
</evidence>
<accession>A0A0H5RHY6</accession>
<dbReference type="InterPro" id="IPR055579">
    <property type="entry name" value="DUF7155"/>
</dbReference>
<keyword evidence="3" id="KW-1185">Reference proteome</keyword>
<dbReference type="STRING" id="146018.BN2156_00465"/>
<dbReference type="Proteomes" id="UP000199147">
    <property type="component" value="Unassembled WGS sequence"/>
</dbReference>
<name>A0A0H5RHY6_9MYCO</name>
<proteinExistence type="predicted"/>
<dbReference type="AlphaFoldDB" id="A0A0H5RHY6"/>
<feature type="signal peptide" evidence="1">
    <location>
        <begin position="1"/>
        <end position="30"/>
    </location>
</feature>